<dbReference type="Pfam" id="PF01124">
    <property type="entry name" value="MAPEG"/>
    <property type="match status" value="1"/>
</dbReference>
<dbReference type="AlphaFoldDB" id="A0A7W9F2K2"/>
<feature type="transmembrane region" description="Helical" evidence="5">
    <location>
        <begin position="107"/>
        <end position="130"/>
    </location>
</feature>
<feature type="transmembrane region" description="Helical" evidence="5">
    <location>
        <begin position="53"/>
        <end position="70"/>
    </location>
</feature>
<evidence type="ECO:0000256" key="4">
    <source>
        <dbReference type="ARBA" id="ARBA00023136"/>
    </source>
</evidence>
<evidence type="ECO:0000256" key="2">
    <source>
        <dbReference type="ARBA" id="ARBA00022692"/>
    </source>
</evidence>
<dbReference type="InterPro" id="IPR001129">
    <property type="entry name" value="Membr-assoc_MAPEG"/>
</dbReference>
<evidence type="ECO:0000256" key="5">
    <source>
        <dbReference type="SAM" id="Phobius"/>
    </source>
</evidence>
<accession>A0A7W9F2K2</accession>
<dbReference type="RefSeq" id="WP_157176651.1">
    <property type="nucleotide sequence ID" value="NZ_BMJP01000002.1"/>
</dbReference>
<evidence type="ECO:0000256" key="3">
    <source>
        <dbReference type="ARBA" id="ARBA00022989"/>
    </source>
</evidence>
<dbReference type="Gene3D" id="1.20.120.550">
    <property type="entry name" value="Membrane associated eicosanoid/glutathione metabolism-like domain"/>
    <property type="match status" value="1"/>
</dbReference>
<gene>
    <name evidence="6" type="ORF">FHS99_001347</name>
</gene>
<dbReference type="PANTHER" id="PTHR35814">
    <property type="match status" value="1"/>
</dbReference>
<feature type="transmembrane region" description="Helical" evidence="5">
    <location>
        <begin position="6"/>
        <end position="22"/>
    </location>
</feature>
<protein>
    <recommendedName>
        <fullName evidence="8">GST-like protein</fullName>
    </recommendedName>
</protein>
<proteinExistence type="predicted"/>
<dbReference type="OrthoDB" id="7619858at2"/>
<dbReference type="GO" id="GO:0016020">
    <property type="term" value="C:membrane"/>
    <property type="evidence" value="ECO:0007669"/>
    <property type="project" value="UniProtKB-SubCell"/>
</dbReference>
<keyword evidence="7" id="KW-1185">Reference proteome</keyword>
<feature type="transmembrane region" description="Helical" evidence="5">
    <location>
        <begin position="76"/>
        <end position="95"/>
    </location>
</feature>
<dbReference type="EMBL" id="JACIJR010000003">
    <property type="protein sequence ID" value="MBB5728869.1"/>
    <property type="molecule type" value="Genomic_DNA"/>
</dbReference>
<sequence length="131" mass="13994">MTLTYTLMFAVAFALINLWLAFRAGKARLGAKVSIGDGGNPLLAARMRAQANFLEYVPLALILIGLIEMRVGPSQILFGLGIALVLARVAHAFGMERPVPNPFRAGGILVTFLVTIALIVWGALLLYGVVS</sequence>
<dbReference type="Proteomes" id="UP000546701">
    <property type="component" value="Unassembled WGS sequence"/>
</dbReference>
<dbReference type="InterPro" id="IPR023352">
    <property type="entry name" value="MAPEG-like_dom_sf"/>
</dbReference>
<comment type="subcellular location">
    <subcellularLocation>
        <location evidence="1">Membrane</location>
    </subcellularLocation>
</comment>
<keyword evidence="2 5" id="KW-0812">Transmembrane</keyword>
<dbReference type="SUPFAM" id="SSF161084">
    <property type="entry name" value="MAPEG domain-like"/>
    <property type="match status" value="1"/>
</dbReference>
<keyword evidence="4 5" id="KW-0472">Membrane</keyword>
<evidence type="ECO:0000313" key="6">
    <source>
        <dbReference type="EMBL" id="MBB5728869.1"/>
    </source>
</evidence>
<organism evidence="6 7">
    <name type="scientific">Sphingomonas prati</name>
    <dbReference type="NCBI Taxonomy" id="1843237"/>
    <lineage>
        <taxon>Bacteria</taxon>
        <taxon>Pseudomonadati</taxon>
        <taxon>Pseudomonadota</taxon>
        <taxon>Alphaproteobacteria</taxon>
        <taxon>Sphingomonadales</taxon>
        <taxon>Sphingomonadaceae</taxon>
        <taxon>Sphingomonas</taxon>
    </lineage>
</organism>
<reference evidence="6 7" key="1">
    <citation type="submission" date="2020-08" db="EMBL/GenBank/DDBJ databases">
        <title>Genomic Encyclopedia of Type Strains, Phase IV (KMG-IV): sequencing the most valuable type-strain genomes for metagenomic binning, comparative biology and taxonomic classification.</title>
        <authorList>
            <person name="Goeker M."/>
        </authorList>
    </citation>
    <scope>NUCLEOTIDE SEQUENCE [LARGE SCALE GENOMIC DNA]</scope>
    <source>
        <strain evidence="6 7">DSM 103336</strain>
    </source>
</reference>
<evidence type="ECO:0000256" key="1">
    <source>
        <dbReference type="ARBA" id="ARBA00004370"/>
    </source>
</evidence>
<keyword evidence="3 5" id="KW-1133">Transmembrane helix</keyword>
<evidence type="ECO:0000313" key="7">
    <source>
        <dbReference type="Proteomes" id="UP000546701"/>
    </source>
</evidence>
<evidence type="ECO:0008006" key="8">
    <source>
        <dbReference type="Google" id="ProtNLM"/>
    </source>
</evidence>
<name>A0A7W9F2K2_9SPHN</name>
<comment type="caution">
    <text evidence="6">The sequence shown here is derived from an EMBL/GenBank/DDBJ whole genome shotgun (WGS) entry which is preliminary data.</text>
</comment>
<dbReference type="PANTHER" id="PTHR35814:SF1">
    <property type="entry name" value="GLUTATHIONE S-TRANSFERASE-RELATED"/>
    <property type="match status" value="1"/>
</dbReference>